<reference evidence="3 4" key="1">
    <citation type="journal article" date="2014" name="Antonie Van Leeuwenhoek">
        <title>Hyphomonas beringensis sp. nov. and Hyphomonas chukchiensis sp. nov., isolated from surface seawater of the Bering Sea and Chukchi Sea.</title>
        <authorList>
            <person name="Li C."/>
            <person name="Lai Q."/>
            <person name="Li G."/>
            <person name="Dong C."/>
            <person name="Wang J."/>
            <person name="Liao Y."/>
            <person name="Shao Z."/>
        </authorList>
    </citation>
    <scope>NUCLEOTIDE SEQUENCE [LARGE SCALE GENOMIC DNA]</scope>
    <source>
        <strain evidence="3 4">25B14_1</strain>
    </source>
</reference>
<accession>A0A062UG01</accession>
<feature type="compositionally biased region" description="Basic and acidic residues" evidence="1">
    <location>
        <begin position="607"/>
        <end position="627"/>
    </location>
</feature>
<evidence type="ECO:0000256" key="2">
    <source>
        <dbReference type="SAM" id="SignalP"/>
    </source>
</evidence>
<dbReference type="PATRIC" id="fig|1280946.3.peg.85"/>
<proteinExistence type="predicted"/>
<feature type="signal peptide" evidence="2">
    <location>
        <begin position="1"/>
        <end position="20"/>
    </location>
</feature>
<dbReference type="EMBL" id="AWFF01000001">
    <property type="protein sequence ID" value="KCZ57222.1"/>
    <property type="molecule type" value="Genomic_DNA"/>
</dbReference>
<comment type="caution">
    <text evidence="3">The sequence shown here is derived from an EMBL/GenBank/DDBJ whole genome shotgun (WGS) entry which is preliminary data.</text>
</comment>
<feature type="chain" id="PRO_5001614532" evidence="2">
    <location>
        <begin position="21"/>
        <end position="651"/>
    </location>
</feature>
<evidence type="ECO:0000313" key="3">
    <source>
        <dbReference type="EMBL" id="KCZ57222.1"/>
    </source>
</evidence>
<dbReference type="OrthoDB" id="7620599at2"/>
<organism evidence="3 4">
    <name type="scientific">Hyphomonas beringensis</name>
    <dbReference type="NCBI Taxonomy" id="1280946"/>
    <lineage>
        <taxon>Bacteria</taxon>
        <taxon>Pseudomonadati</taxon>
        <taxon>Pseudomonadota</taxon>
        <taxon>Alphaproteobacteria</taxon>
        <taxon>Hyphomonadales</taxon>
        <taxon>Hyphomonadaceae</taxon>
        <taxon>Hyphomonas</taxon>
    </lineage>
</organism>
<sequence length="651" mass="72842">MFRLVISAFLLLLVASPAMAWDSFPATFGGYNCMGKTSKKATTCIHPSSRYLKSEAGPVEVSYKLLRARNAKDLKALFAAQGLDEAAIAAVAARKGLSEKELVSKLVVRGVVTVEGQREILPPVYPYVFPISDRIFLVRRFDDTYGLINLNESPAAKPIDIAFDEVIELDEFTLKPLRLVFKGRSNQGYMCYTMISSVDGSVTRIDNVVGGASDPSHSWATIRENARKDFWVFGPEYIGFNVRIDPQTPAHTPEINAADALVIVNTDTGYIERMDTPMQWILLPDEHYEWHNDHWTAMYQVGDVKEGLEISGRSMLLPYDETGAPIESSFQGQPLIGMVPFVQNENNWKNGLMAGEIWALAYADGDDLTFRMVEAYNFDLANPTPPLNELAEVSDIWMGRSDEDDVESLLSEEERESSFGRTVFGKPFLAVKDINQSADGTGVAYSLPEWSAFDIRTNPIKYRNVTTIMWNSENSFSAAGKSTTPQEAVNAQHVNTIRQAIFNAPGAVEARAVAALERQNEEYVAEAHRIMAGAQSTTRDNATLRKAALVSGGDIVSFYFNKNRNMPDVIFASNVCGQFGNDSNECLTVLPWLNTYWAEKERDRQRELERNATRVANAEEERQRAMTRESYTGPKKPEIQYCWSENGFWNC</sequence>
<dbReference type="AlphaFoldDB" id="A0A062UG01"/>
<dbReference type="Proteomes" id="UP000027037">
    <property type="component" value="Unassembled WGS sequence"/>
</dbReference>
<evidence type="ECO:0000256" key="1">
    <source>
        <dbReference type="SAM" id="MobiDB-lite"/>
    </source>
</evidence>
<name>A0A062UG01_9PROT</name>
<evidence type="ECO:0000313" key="4">
    <source>
        <dbReference type="Proteomes" id="UP000027037"/>
    </source>
</evidence>
<gene>
    <name evidence="3" type="ORF">HY29_00430</name>
</gene>
<protein>
    <submittedName>
        <fullName evidence="3">Uncharacterized protein</fullName>
    </submittedName>
</protein>
<keyword evidence="4" id="KW-1185">Reference proteome</keyword>
<feature type="region of interest" description="Disordered" evidence="1">
    <location>
        <begin position="607"/>
        <end position="630"/>
    </location>
</feature>
<dbReference type="RefSeq" id="WP_034789703.1">
    <property type="nucleotide sequence ID" value="NZ_AWFF01000001.1"/>
</dbReference>
<keyword evidence="2" id="KW-0732">Signal</keyword>